<proteinExistence type="predicted"/>
<dbReference type="Proteomes" id="UP000446866">
    <property type="component" value="Unassembled WGS sequence"/>
</dbReference>
<dbReference type="SUPFAM" id="SSF48008">
    <property type="entry name" value="GntR ligand-binding domain-like"/>
    <property type="match status" value="1"/>
</dbReference>
<sequence>MNKPIKKAPIRDQIYDIIKKNIIEGKYEPGSRLSITALSKELNVSNSPVREALSMLNRDGIIDIYPNSGPSVIKFSERRLAQIAQAILSMLLGAFEICQQTGRMDQLVELLQKTLKAQIDHLEVDNMQEYVRYSISFESAFITCCDNPYITRQYGQIEDLFYMIVLYNHWHIDRSRNHTVMEHQQILSAIISGDYSTAKDLLSAHYNRFQLNETN</sequence>
<dbReference type="EMBL" id="QXWK01000026">
    <property type="protein sequence ID" value="NBH62533.1"/>
    <property type="molecule type" value="Genomic_DNA"/>
</dbReference>
<dbReference type="InterPro" id="IPR036390">
    <property type="entry name" value="WH_DNA-bd_sf"/>
</dbReference>
<dbReference type="Pfam" id="PF00392">
    <property type="entry name" value="GntR"/>
    <property type="match status" value="1"/>
</dbReference>
<dbReference type="GO" id="GO:0003700">
    <property type="term" value="F:DNA-binding transcription factor activity"/>
    <property type="evidence" value="ECO:0007669"/>
    <property type="project" value="InterPro"/>
</dbReference>
<keyword evidence="1" id="KW-0805">Transcription regulation</keyword>
<accession>A0A845QP87</accession>
<keyword evidence="2" id="KW-0238">DNA-binding</keyword>
<evidence type="ECO:0000256" key="3">
    <source>
        <dbReference type="ARBA" id="ARBA00023163"/>
    </source>
</evidence>
<protein>
    <submittedName>
        <fullName evidence="5">GntR family transcriptional regulator</fullName>
    </submittedName>
</protein>
<dbReference type="Pfam" id="PF07729">
    <property type="entry name" value="FCD"/>
    <property type="match status" value="1"/>
</dbReference>
<comment type="caution">
    <text evidence="5">The sequence shown here is derived from an EMBL/GenBank/DDBJ whole genome shotgun (WGS) entry which is preliminary data.</text>
</comment>
<evidence type="ECO:0000313" key="5">
    <source>
        <dbReference type="EMBL" id="NBH62533.1"/>
    </source>
</evidence>
<name>A0A845QP87_9FIRM</name>
<dbReference type="InterPro" id="IPR011711">
    <property type="entry name" value="GntR_C"/>
</dbReference>
<organism evidence="5 6">
    <name type="scientific">Anaerotruncus colihominis</name>
    <dbReference type="NCBI Taxonomy" id="169435"/>
    <lineage>
        <taxon>Bacteria</taxon>
        <taxon>Bacillati</taxon>
        <taxon>Bacillota</taxon>
        <taxon>Clostridia</taxon>
        <taxon>Eubacteriales</taxon>
        <taxon>Oscillospiraceae</taxon>
        <taxon>Anaerotruncus</taxon>
    </lineage>
</organism>
<evidence type="ECO:0000256" key="1">
    <source>
        <dbReference type="ARBA" id="ARBA00023015"/>
    </source>
</evidence>
<keyword evidence="6" id="KW-1185">Reference proteome</keyword>
<feature type="domain" description="HTH gntR-type" evidence="4">
    <location>
        <begin position="8"/>
        <end position="75"/>
    </location>
</feature>
<keyword evidence="3" id="KW-0804">Transcription</keyword>
<dbReference type="SUPFAM" id="SSF46785">
    <property type="entry name" value="Winged helix' DNA-binding domain"/>
    <property type="match status" value="1"/>
</dbReference>
<evidence type="ECO:0000259" key="4">
    <source>
        <dbReference type="PROSITE" id="PS50949"/>
    </source>
</evidence>
<dbReference type="SMART" id="SM00895">
    <property type="entry name" value="FCD"/>
    <property type="match status" value="1"/>
</dbReference>
<dbReference type="PANTHER" id="PTHR43537">
    <property type="entry name" value="TRANSCRIPTIONAL REGULATOR, GNTR FAMILY"/>
    <property type="match status" value="1"/>
</dbReference>
<gene>
    <name evidence="5" type="ORF">D0435_12820</name>
</gene>
<evidence type="ECO:0000313" key="6">
    <source>
        <dbReference type="Proteomes" id="UP000446866"/>
    </source>
</evidence>
<dbReference type="InterPro" id="IPR000524">
    <property type="entry name" value="Tscrpt_reg_HTH_GntR"/>
</dbReference>
<evidence type="ECO:0000256" key="2">
    <source>
        <dbReference type="ARBA" id="ARBA00023125"/>
    </source>
</evidence>
<dbReference type="AlphaFoldDB" id="A0A845QP87"/>
<dbReference type="InterPro" id="IPR036388">
    <property type="entry name" value="WH-like_DNA-bd_sf"/>
</dbReference>
<dbReference type="InterPro" id="IPR008920">
    <property type="entry name" value="TF_FadR/GntR_C"/>
</dbReference>
<dbReference type="PROSITE" id="PS50949">
    <property type="entry name" value="HTH_GNTR"/>
    <property type="match status" value="1"/>
</dbReference>
<dbReference type="GO" id="GO:0003677">
    <property type="term" value="F:DNA binding"/>
    <property type="evidence" value="ECO:0007669"/>
    <property type="project" value="UniProtKB-KW"/>
</dbReference>
<dbReference type="SMART" id="SM00345">
    <property type="entry name" value="HTH_GNTR"/>
    <property type="match status" value="1"/>
</dbReference>
<dbReference type="Gene3D" id="1.20.120.530">
    <property type="entry name" value="GntR ligand-binding domain-like"/>
    <property type="match status" value="1"/>
</dbReference>
<dbReference type="Gene3D" id="1.10.10.10">
    <property type="entry name" value="Winged helix-like DNA-binding domain superfamily/Winged helix DNA-binding domain"/>
    <property type="match status" value="1"/>
</dbReference>
<dbReference type="PANTHER" id="PTHR43537:SF5">
    <property type="entry name" value="UXU OPERON TRANSCRIPTIONAL REGULATOR"/>
    <property type="match status" value="1"/>
</dbReference>
<dbReference type="RefSeq" id="WP_160202822.1">
    <property type="nucleotide sequence ID" value="NZ_QXWK01000026.1"/>
</dbReference>
<reference evidence="5 6" key="1">
    <citation type="submission" date="2018-08" db="EMBL/GenBank/DDBJ databases">
        <title>Murine metabolic-syndrome-specific gut microbial biobank.</title>
        <authorList>
            <person name="Liu C."/>
        </authorList>
    </citation>
    <scope>NUCLEOTIDE SEQUENCE [LARGE SCALE GENOMIC DNA]</scope>
    <source>
        <strain evidence="5 6">28</strain>
    </source>
</reference>
<dbReference type="CDD" id="cd07377">
    <property type="entry name" value="WHTH_GntR"/>
    <property type="match status" value="1"/>
</dbReference>